<feature type="transmembrane region" description="Helical" evidence="8">
    <location>
        <begin position="104"/>
        <end position="124"/>
    </location>
</feature>
<evidence type="ECO:0000256" key="8">
    <source>
        <dbReference type="SAM" id="Phobius"/>
    </source>
</evidence>
<keyword evidence="4 8" id="KW-0812">Transmembrane</keyword>
<dbReference type="Proteomes" id="UP001521209">
    <property type="component" value="Unassembled WGS sequence"/>
</dbReference>
<dbReference type="EMBL" id="JAKGBZ010000006">
    <property type="protein sequence ID" value="MCF3946033.1"/>
    <property type="molecule type" value="Genomic_DNA"/>
</dbReference>
<evidence type="ECO:0000256" key="4">
    <source>
        <dbReference type="ARBA" id="ARBA00022692"/>
    </source>
</evidence>
<evidence type="ECO:0000256" key="2">
    <source>
        <dbReference type="ARBA" id="ARBA00007776"/>
    </source>
</evidence>
<feature type="transmembrane region" description="Helical" evidence="8">
    <location>
        <begin position="63"/>
        <end position="92"/>
    </location>
</feature>
<accession>A0ABS9DTI3</accession>
<keyword evidence="7 8" id="KW-0472">Membrane</keyword>
<evidence type="ECO:0000256" key="6">
    <source>
        <dbReference type="ARBA" id="ARBA00022989"/>
    </source>
</evidence>
<evidence type="ECO:0000313" key="9">
    <source>
        <dbReference type="EMBL" id="MCF3946033.1"/>
    </source>
</evidence>
<gene>
    <name evidence="9" type="primary">mreD</name>
    <name evidence="9" type="ORF">L2A60_04945</name>
</gene>
<evidence type="ECO:0000256" key="5">
    <source>
        <dbReference type="ARBA" id="ARBA00022960"/>
    </source>
</evidence>
<dbReference type="InterPro" id="IPR007227">
    <property type="entry name" value="Cell_shape_determining_MreD"/>
</dbReference>
<proteinExistence type="inferred from homology"/>
<protein>
    <submittedName>
        <fullName evidence="9">Rod shape-determining protein MreD</fullName>
    </submittedName>
</protein>
<name>A0ABS9DTI3_9PROT</name>
<comment type="caution">
    <text evidence="9">The sequence shown here is derived from an EMBL/GenBank/DDBJ whole genome shotgun (WGS) entry which is preliminary data.</text>
</comment>
<dbReference type="RefSeq" id="WP_235703259.1">
    <property type="nucleotide sequence ID" value="NZ_JAKGBZ010000006.1"/>
</dbReference>
<keyword evidence="5" id="KW-0133">Cell shape</keyword>
<feature type="transmembrane region" description="Helical" evidence="8">
    <location>
        <begin position="144"/>
        <end position="163"/>
    </location>
</feature>
<evidence type="ECO:0000256" key="3">
    <source>
        <dbReference type="ARBA" id="ARBA00022475"/>
    </source>
</evidence>
<sequence>MMDAPEFWRGLDRTARHALPAASIVAVTILLAMPGLIPAQPACRTAFVIASVYFWSLYRPASLPAPVVALLGVLLDLLGASPLGLWAVLLLLEQAAVAPMRRVLVRQSFLMVWLAFTGFAVAISALEWLARAVLDLALLPPGPILAQGLIAILLYPPLAVALIRAHRSAAAPEQA</sequence>
<keyword evidence="3" id="KW-1003">Cell membrane</keyword>
<reference evidence="9 10" key="1">
    <citation type="submission" date="2022-01" db="EMBL/GenBank/DDBJ databases">
        <authorList>
            <person name="Won M."/>
            <person name="Kim S.-J."/>
            <person name="Kwon S.-W."/>
        </authorList>
    </citation>
    <scope>NUCLEOTIDE SEQUENCE [LARGE SCALE GENOMIC DNA]</scope>
    <source>
        <strain evidence="9 10">KCTC 23505</strain>
    </source>
</reference>
<dbReference type="Pfam" id="PF04093">
    <property type="entry name" value="MreD"/>
    <property type="match status" value="1"/>
</dbReference>
<comment type="similarity">
    <text evidence="2">Belongs to the MreD family.</text>
</comment>
<keyword evidence="6 8" id="KW-1133">Transmembrane helix</keyword>
<evidence type="ECO:0000313" key="10">
    <source>
        <dbReference type="Proteomes" id="UP001521209"/>
    </source>
</evidence>
<keyword evidence="10" id="KW-1185">Reference proteome</keyword>
<comment type="subcellular location">
    <subcellularLocation>
        <location evidence="1">Cell membrane</location>
        <topology evidence="1">Multi-pass membrane protein</topology>
    </subcellularLocation>
</comment>
<organism evidence="9 10">
    <name type="scientific">Acidiphilium iwatense</name>
    <dbReference type="NCBI Taxonomy" id="768198"/>
    <lineage>
        <taxon>Bacteria</taxon>
        <taxon>Pseudomonadati</taxon>
        <taxon>Pseudomonadota</taxon>
        <taxon>Alphaproteobacteria</taxon>
        <taxon>Acetobacterales</taxon>
        <taxon>Acidocellaceae</taxon>
        <taxon>Acidiphilium</taxon>
    </lineage>
</organism>
<evidence type="ECO:0000256" key="1">
    <source>
        <dbReference type="ARBA" id="ARBA00004651"/>
    </source>
</evidence>
<evidence type="ECO:0000256" key="7">
    <source>
        <dbReference type="ARBA" id="ARBA00023136"/>
    </source>
</evidence>